<dbReference type="AlphaFoldDB" id="A0A540UWH6"/>
<dbReference type="Pfam" id="PF02515">
    <property type="entry name" value="CoA_transf_3"/>
    <property type="match status" value="1"/>
</dbReference>
<name>A0A540UWH6_9BACL</name>
<dbReference type="InterPro" id="IPR023606">
    <property type="entry name" value="CoA-Trfase_III_dom_1_sf"/>
</dbReference>
<evidence type="ECO:0000313" key="2">
    <source>
        <dbReference type="EMBL" id="TQE88838.1"/>
    </source>
</evidence>
<gene>
    <name evidence="2" type="ORF">FKZ59_13225</name>
</gene>
<dbReference type="InterPro" id="IPR050483">
    <property type="entry name" value="CoA-transferase_III_domain"/>
</dbReference>
<reference evidence="2 3" key="1">
    <citation type="submission" date="2019-06" db="EMBL/GenBank/DDBJ databases">
        <title>Genome sequence of Ureibacillus terrenus.</title>
        <authorList>
            <person name="Maclea K.S."/>
            <person name="Simoes M."/>
        </authorList>
    </citation>
    <scope>NUCLEOTIDE SEQUENCE [LARGE SCALE GENOMIC DNA]</scope>
    <source>
        <strain evidence="2 3">ATCC BAA-384</strain>
    </source>
</reference>
<dbReference type="OrthoDB" id="9797653at2"/>
<comment type="caution">
    <text evidence="2">The sequence shown here is derived from an EMBL/GenBank/DDBJ whole genome shotgun (WGS) entry which is preliminary data.</text>
</comment>
<dbReference type="RefSeq" id="WP_141603230.1">
    <property type="nucleotide sequence ID" value="NZ_JARMSC010000039.1"/>
</dbReference>
<proteinExistence type="predicted"/>
<protein>
    <submittedName>
        <fullName evidence="2">CoA transferase</fullName>
    </submittedName>
</protein>
<dbReference type="InterPro" id="IPR044855">
    <property type="entry name" value="CoA-Trfase_III_dom3_sf"/>
</dbReference>
<evidence type="ECO:0000256" key="1">
    <source>
        <dbReference type="ARBA" id="ARBA00022679"/>
    </source>
</evidence>
<keyword evidence="1 2" id="KW-0808">Transferase</keyword>
<organism evidence="2 3">
    <name type="scientific">Ureibacillus terrenus</name>
    <dbReference type="NCBI Taxonomy" id="118246"/>
    <lineage>
        <taxon>Bacteria</taxon>
        <taxon>Bacillati</taxon>
        <taxon>Bacillota</taxon>
        <taxon>Bacilli</taxon>
        <taxon>Bacillales</taxon>
        <taxon>Caryophanaceae</taxon>
        <taxon>Ureibacillus</taxon>
    </lineage>
</organism>
<dbReference type="InterPro" id="IPR003673">
    <property type="entry name" value="CoA-Trfase_fam_III"/>
</dbReference>
<dbReference type="Gene3D" id="3.40.50.10540">
    <property type="entry name" value="Crotonobetainyl-coa:carnitine coa-transferase, domain 1"/>
    <property type="match status" value="1"/>
</dbReference>
<dbReference type="PANTHER" id="PTHR48207:SF3">
    <property type="entry name" value="SUCCINATE--HYDROXYMETHYLGLUTARATE COA-TRANSFERASE"/>
    <property type="match status" value="1"/>
</dbReference>
<dbReference type="EMBL" id="VIGD01000024">
    <property type="protein sequence ID" value="TQE88838.1"/>
    <property type="molecule type" value="Genomic_DNA"/>
</dbReference>
<dbReference type="Proteomes" id="UP000315753">
    <property type="component" value="Unassembled WGS sequence"/>
</dbReference>
<dbReference type="Gene3D" id="3.30.1540.10">
    <property type="entry name" value="formyl-coa transferase, domain 3"/>
    <property type="match status" value="1"/>
</dbReference>
<keyword evidence="3" id="KW-1185">Reference proteome</keyword>
<accession>A0A540UWH6</accession>
<dbReference type="PANTHER" id="PTHR48207">
    <property type="entry name" value="SUCCINATE--HYDROXYMETHYLGLUTARATE COA-TRANSFERASE"/>
    <property type="match status" value="1"/>
</dbReference>
<sequence length="384" mass="42916">MQQPLQNIKVLDLSRVYAAPAGSMILGDLGAEVIRIEHPDGLDSMRDWGPFINGQSTYYLCANRNKRSITLDLKTEEGKKRLKTLIKDADVLIENFKTGDMKRMGLHYEELKKINPRLIHCAVTGFGQTGPLAHEPGFDPVIQAMSGLMDVTGQPDGEPTKVGVPIADILTSLYVVIGVLSALRMRDITGEGQFIDLSLLDVQVSSLANVASAYINTGFISKRLGNLHNNVAPYQVFQCADGPLMICAGTNEQFRKLCKLLGREEWLEDERFLTNALRKEHEADLSRMIQEITITKTRDEWIALLREYKIPCGKVHTIAEALEQPQVKARNLIGELEHPQYGKIKFIKNPLQFSGLNIQYKLAPPLLGEHSGEYLEQPLNTNQP</sequence>
<evidence type="ECO:0000313" key="3">
    <source>
        <dbReference type="Proteomes" id="UP000315753"/>
    </source>
</evidence>
<dbReference type="SUPFAM" id="SSF89796">
    <property type="entry name" value="CoA-transferase family III (CaiB/BaiF)"/>
    <property type="match status" value="1"/>
</dbReference>
<dbReference type="GO" id="GO:0008410">
    <property type="term" value="F:CoA-transferase activity"/>
    <property type="evidence" value="ECO:0007669"/>
    <property type="project" value="TreeGrafter"/>
</dbReference>